<name>A0A5B0X2I0_9GAMM</name>
<evidence type="ECO:0000313" key="4">
    <source>
        <dbReference type="Proteomes" id="UP000323708"/>
    </source>
</evidence>
<feature type="transmembrane region" description="Helical" evidence="2">
    <location>
        <begin position="84"/>
        <end position="106"/>
    </location>
</feature>
<keyword evidence="2" id="KW-0472">Membrane</keyword>
<keyword evidence="2" id="KW-1133">Transmembrane helix</keyword>
<dbReference type="RefSeq" id="WP_149610590.1">
    <property type="nucleotide sequence ID" value="NZ_VTUX01000002.1"/>
</dbReference>
<proteinExistence type="predicted"/>
<accession>A0A5B0X2I0</accession>
<feature type="region of interest" description="Disordered" evidence="1">
    <location>
        <begin position="111"/>
        <end position="137"/>
    </location>
</feature>
<keyword evidence="2" id="KW-0812">Transmembrane</keyword>
<feature type="transmembrane region" description="Helical" evidence="2">
    <location>
        <begin position="6"/>
        <end position="29"/>
    </location>
</feature>
<protein>
    <submittedName>
        <fullName evidence="3">Uncharacterized protein</fullName>
    </submittedName>
</protein>
<gene>
    <name evidence="3" type="ORF">F0M18_06510</name>
</gene>
<evidence type="ECO:0000256" key="2">
    <source>
        <dbReference type="SAM" id="Phobius"/>
    </source>
</evidence>
<feature type="compositionally biased region" description="Basic and acidic residues" evidence="1">
    <location>
        <begin position="113"/>
        <end position="127"/>
    </location>
</feature>
<dbReference type="EMBL" id="VTUX01000002">
    <property type="protein sequence ID" value="KAA1193483.1"/>
    <property type="molecule type" value="Genomic_DNA"/>
</dbReference>
<evidence type="ECO:0000313" key="3">
    <source>
        <dbReference type="EMBL" id="KAA1193483.1"/>
    </source>
</evidence>
<reference evidence="3 4" key="1">
    <citation type="submission" date="2019-09" db="EMBL/GenBank/DDBJ databases">
        <authorList>
            <person name="Chen X.-Y."/>
        </authorList>
    </citation>
    <scope>NUCLEOTIDE SEQUENCE [LARGE SCALE GENOMIC DNA]</scope>
    <source>
        <strain evidence="3 4">NY5</strain>
    </source>
</reference>
<keyword evidence="4" id="KW-1185">Reference proteome</keyword>
<evidence type="ECO:0000256" key="1">
    <source>
        <dbReference type="SAM" id="MobiDB-lite"/>
    </source>
</evidence>
<dbReference type="Proteomes" id="UP000323708">
    <property type="component" value="Unassembled WGS sequence"/>
</dbReference>
<organism evidence="3 4">
    <name type="scientific">Pseudohalioglobus sediminis</name>
    <dbReference type="NCBI Taxonomy" id="2606449"/>
    <lineage>
        <taxon>Bacteria</taxon>
        <taxon>Pseudomonadati</taxon>
        <taxon>Pseudomonadota</taxon>
        <taxon>Gammaproteobacteria</taxon>
        <taxon>Cellvibrionales</taxon>
        <taxon>Halieaceae</taxon>
        <taxon>Pseudohalioglobus</taxon>
    </lineage>
</organism>
<comment type="caution">
    <text evidence="3">The sequence shown here is derived from an EMBL/GenBank/DDBJ whole genome shotgun (WGS) entry which is preliminary data.</text>
</comment>
<dbReference type="AlphaFoldDB" id="A0A5B0X2I0"/>
<feature type="transmembrane region" description="Helical" evidence="2">
    <location>
        <begin position="36"/>
        <end position="54"/>
    </location>
</feature>
<sequence>MLSDSSYMTAMYAYCGAAALFVLFLAWWLGRRWPNGWTALVVALVAALMLTPAYPREGAQTLAPALVVAGFQTATEGVEAAQHAIRPLLVTCAAAVVLALLLRLTLLRPRQRPRQEPDQGDRPDTEPAVKPAAAEQS</sequence>